<comment type="caution">
    <text evidence="2">The sequence shown here is derived from an EMBL/GenBank/DDBJ whole genome shotgun (WGS) entry which is preliminary data.</text>
</comment>
<evidence type="ECO:0000313" key="3">
    <source>
        <dbReference type="Proteomes" id="UP001595555"/>
    </source>
</evidence>
<dbReference type="PANTHER" id="PTHR34703">
    <property type="entry name" value="ANTIPORTER SUBUNIT MNHG2-RELATED"/>
    <property type="match status" value="1"/>
</dbReference>
<feature type="transmembrane region" description="Helical" evidence="1">
    <location>
        <begin position="71"/>
        <end position="93"/>
    </location>
</feature>
<feature type="transmembrane region" description="Helical" evidence="1">
    <location>
        <begin position="40"/>
        <end position="59"/>
    </location>
</feature>
<gene>
    <name evidence="2" type="ORF">ACFODX_04605</name>
</gene>
<keyword evidence="1" id="KW-0812">Transmembrane</keyword>
<dbReference type="EMBL" id="JBHRTF010000002">
    <property type="protein sequence ID" value="MFC3114829.1"/>
    <property type="molecule type" value="Genomic_DNA"/>
</dbReference>
<name>A0ABV7FF21_9GAMM</name>
<sequence>MSVLTEYLISFFLLAGATFALIGSIGLMRLPDFYLRLHGPAKATTLGVGGIILGSVIFFSTQGDGLSLHELLIALFLFITAPVSCHIVAKAALHLKLPAIERTRGKPWEDDLIKAEQEAKAAIAEGRFVTESVNDHIRRITDL</sequence>
<evidence type="ECO:0000313" key="2">
    <source>
        <dbReference type="EMBL" id="MFC3114829.1"/>
    </source>
</evidence>
<dbReference type="Pfam" id="PF03334">
    <property type="entry name" value="PhaG_MnhG_YufB"/>
    <property type="match status" value="1"/>
</dbReference>
<organism evidence="2 3">
    <name type="scientific">Cellvibrio fontiphilus</name>
    <dbReference type="NCBI Taxonomy" id="1815559"/>
    <lineage>
        <taxon>Bacteria</taxon>
        <taxon>Pseudomonadati</taxon>
        <taxon>Pseudomonadota</taxon>
        <taxon>Gammaproteobacteria</taxon>
        <taxon>Cellvibrionales</taxon>
        <taxon>Cellvibrionaceae</taxon>
        <taxon>Cellvibrio</taxon>
    </lineage>
</organism>
<keyword evidence="1" id="KW-1133">Transmembrane helix</keyword>
<protein>
    <submittedName>
        <fullName evidence="2">Na+/H+ antiporter subunit G</fullName>
    </submittedName>
</protein>
<reference evidence="3" key="1">
    <citation type="journal article" date="2019" name="Int. J. Syst. Evol. Microbiol.">
        <title>The Global Catalogue of Microorganisms (GCM) 10K type strain sequencing project: providing services to taxonomists for standard genome sequencing and annotation.</title>
        <authorList>
            <consortium name="The Broad Institute Genomics Platform"/>
            <consortium name="The Broad Institute Genome Sequencing Center for Infectious Disease"/>
            <person name="Wu L."/>
            <person name="Ma J."/>
        </authorList>
    </citation>
    <scope>NUCLEOTIDE SEQUENCE [LARGE SCALE GENOMIC DNA]</scope>
    <source>
        <strain evidence="3">KCTC 52237</strain>
    </source>
</reference>
<dbReference type="PANTHER" id="PTHR34703:SF1">
    <property type="entry name" value="ANTIPORTER SUBUNIT MNHG2-RELATED"/>
    <property type="match status" value="1"/>
</dbReference>
<dbReference type="NCBIfam" id="NF009316">
    <property type="entry name" value="PRK12674.1-5"/>
    <property type="match status" value="1"/>
</dbReference>
<proteinExistence type="predicted"/>
<dbReference type="Proteomes" id="UP001595555">
    <property type="component" value="Unassembled WGS sequence"/>
</dbReference>
<dbReference type="InterPro" id="IPR005133">
    <property type="entry name" value="PhaG_MnhG_YufB"/>
</dbReference>
<keyword evidence="1" id="KW-0472">Membrane</keyword>
<dbReference type="RefSeq" id="WP_378116524.1">
    <property type="nucleotide sequence ID" value="NZ_JBHRTF010000002.1"/>
</dbReference>
<keyword evidence="3" id="KW-1185">Reference proteome</keyword>
<dbReference type="NCBIfam" id="TIGR01300">
    <property type="entry name" value="CPA3_mnhG_phaG"/>
    <property type="match status" value="1"/>
</dbReference>
<evidence type="ECO:0000256" key="1">
    <source>
        <dbReference type="SAM" id="Phobius"/>
    </source>
</evidence>
<accession>A0ABV7FF21</accession>
<feature type="transmembrane region" description="Helical" evidence="1">
    <location>
        <begin position="6"/>
        <end position="28"/>
    </location>
</feature>